<dbReference type="InterPro" id="IPR005467">
    <property type="entry name" value="His_kinase_dom"/>
</dbReference>
<evidence type="ECO:0000259" key="13">
    <source>
        <dbReference type="PROSITE" id="PS50885"/>
    </source>
</evidence>
<keyword evidence="6 11" id="KW-0812">Transmembrane</keyword>
<reference evidence="15" key="1">
    <citation type="journal article" date="2019" name="Int. J. Syst. Evol. Microbiol.">
        <title>The Global Catalogue of Microorganisms (GCM) 10K type strain sequencing project: providing services to taxonomists for standard genome sequencing and annotation.</title>
        <authorList>
            <consortium name="The Broad Institute Genomics Platform"/>
            <consortium name="The Broad Institute Genome Sequencing Center for Infectious Disease"/>
            <person name="Wu L."/>
            <person name="Ma J."/>
        </authorList>
    </citation>
    <scope>NUCLEOTIDE SEQUENCE [LARGE SCALE GENOMIC DNA]</scope>
    <source>
        <strain evidence="15">JCM 16378</strain>
    </source>
</reference>
<evidence type="ECO:0000259" key="12">
    <source>
        <dbReference type="PROSITE" id="PS50109"/>
    </source>
</evidence>
<dbReference type="InterPro" id="IPR003594">
    <property type="entry name" value="HATPase_dom"/>
</dbReference>
<dbReference type="RefSeq" id="WP_344194003.1">
    <property type="nucleotide sequence ID" value="NZ_BAAARN010000003.1"/>
</dbReference>
<comment type="caution">
    <text evidence="14">The sequence shown here is derived from an EMBL/GenBank/DDBJ whole genome shotgun (WGS) entry which is preliminary data.</text>
</comment>
<dbReference type="CDD" id="cd00082">
    <property type="entry name" value="HisKA"/>
    <property type="match status" value="1"/>
</dbReference>
<proteinExistence type="predicted"/>
<dbReference type="SUPFAM" id="SSF55874">
    <property type="entry name" value="ATPase domain of HSP90 chaperone/DNA topoisomerase II/histidine kinase"/>
    <property type="match status" value="1"/>
</dbReference>
<keyword evidence="4" id="KW-0597">Phosphoprotein</keyword>
<dbReference type="GO" id="GO:0016301">
    <property type="term" value="F:kinase activity"/>
    <property type="evidence" value="ECO:0007669"/>
    <property type="project" value="UniProtKB-KW"/>
</dbReference>
<dbReference type="PANTHER" id="PTHR45453:SF1">
    <property type="entry name" value="PHOSPHATE REGULON SENSOR PROTEIN PHOR"/>
    <property type="match status" value="1"/>
</dbReference>
<dbReference type="PROSITE" id="PS50885">
    <property type="entry name" value="HAMP"/>
    <property type="match status" value="1"/>
</dbReference>
<dbReference type="Pfam" id="PF02518">
    <property type="entry name" value="HATPase_c"/>
    <property type="match status" value="1"/>
</dbReference>
<dbReference type="EC" id="2.7.13.3" evidence="3"/>
<organism evidence="14 15">
    <name type="scientific">Pedococcus aerophilus</name>
    <dbReference type="NCBI Taxonomy" id="436356"/>
    <lineage>
        <taxon>Bacteria</taxon>
        <taxon>Bacillati</taxon>
        <taxon>Actinomycetota</taxon>
        <taxon>Actinomycetes</taxon>
        <taxon>Micrococcales</taxon>
        <taxon>Intrasporangiaceae</taxon>
        <taxon>Pedococcus</taxon>
    </lineage>
</organism>
<dbReference type="SMART" id="SM00388">
    <property type="entry name" value="HisKA"/>
    <property type="match status" value="1"/>
</dbReference>
<keyword evidence="15" id="KW-1185">Reference proteome</keyword>
<dbReference type="Proteomes" id="UP001501326">
    <property type="component" value="Unassembled WGS sequence"/>
</dbReference>
<sequence length="373" mass="39323">MTKDQVTVVLIASAWSLGVGVIGALIGWRIRRAPIRWSAGLIAAVAVAGVVAGVIGTARAMFLSAHDLGVVVLVCAVSGVVSSLFALLLARALTRSARRLRGMAAAVGAGQEVRSPGNDPAEIRAVADELARSSERLLDAQARERQLEQSRRELVAWVSHDLRTPLAGLRAMAEALDDGIATDPQRYHRQMLRETNRMSSMVDDLFELSRIHAGALNLTMQPLSLRDVVSESIAGATPVARTRGVELGGRVHSQVEVRADAAALSRIVGNLVMNAVRHTPADGVVLVEGRTAGGTIELSVTDGCGGMDPDEFESVFEVGWRGNHARTPGPDTGAGLGLAIVRGLVEAHHGTVAVSNHGDGCRFIVQLPRPTVA</sequence>
<dbReference type="PANTHER" id="PTHR45453">
    <property type="entry name" value="PHOSPHATE REGULON SENSOR PROTEIN PHOR"/>
    <property type="match status" value="1"/>
</dbReference>
<evidence type="ECO:0000256" key="10">
    <source>
        <dbReference type="ARBA" id="ARBA00039401"/>
    </source>
</evidence>
<evidence type="ECO:0000256" key="2">
    <source>
        <dbReference type="ARBA" id="ARBA00004236"/>
    </source>
</evidence>
<dbReference type="Gene3D" id="1.10.287.130">
    <property type="match status" value="1"/>
</dbReference>
<dbReference type="Pfam" id="PF00512">
    <property type="entry name" value="HisKA"/>
    <property type="match status" value="1"/>
</dbReference>
<gene>
    <name evidence="14" type="ORF">GCM10009867_25640</name>
</gene>
<dbReference type="PROSITE" id="PS50109">
    <property type="entry name" value="HIS_KIN"/>
    <property type="match status" value="1"/>
</dbReference>
<dbReference type="SUPFAM" id="SSF47384">
    <property type="entry name" value="Homodimeric domain of signal transducing histidine kinase"/>
    <property type="match status" value="1"/>
</dbReference>
<dbReference type="InterPro" id="IPR050351">
    <property type="entry name" value="BphY/WalK/GraS-like"/>
</dbReference>
<dbReference type="InterPro" id="IPR004358">
    <property type="entry name" value="Sig_transdc_His_kin-like_C"/>
</dbReference>
<dbReference type="Gene3D" id="3.30.565.10">
    <property type="entry name" value="Histidine kinase-like ATPase, C-terminal domain"/>
    <property type="match status" value="1"/>
</dbReference>
<feature type="transmembrane region" description="Helical" evidence="11">
    <location>
        <begin position="6"/>
        <end position="28"/>
    </location>
</feature>
<feature type="transmembrane region" description="Helical" evidence="11">
    <location>
        <begin position="68"/>
        <end position="93"/>
    </location>
</feature>
<dbReference type="PRINTS" id="PR00344">
    <property type="entry name" value="BCTRLSENSOR"/>
</dbReference>
<protein>
    <recommendedName>
        <fullName evidence="10">Sensor-like histidine kinase SenX3</fullName>
        <ecNumber evidence="3">2.7.13.3</ecNumber>
    </recommendedName>
</protein>
<dbReference type="SMART" id="SM00387">
    <property type="entry name" value="HATPase_c"/>
    <property type="match status" value="1"/>
</dbReference>
<feature type="domain" description="HAMP" evidence="13">
    <location>
        <begin position="91"/>
        <end position="142"/>
    </location>
</feature>
<keyword evidence="8 11" id="KW-1133">Transmembrane helix</keyword>
<keyword evidence="5" id="KW-0808">Transferase</keyword>
<evidence type="ECO:0000256" key="9">
    <source>
        <dbReference type="ARBA" id="ARBA00023012"/>
    </source>
</evidence>
<dbReference type="InterPro" id="IPR003661">
    <property type="entry name" value="HisK_dim/P_dom"/>
</dbReference>
<evidence type="ECO:0000256" key="11">
    <source>
        <dbReference type="SAM" id="Phobius"/>
    </source>
</evidence>
<evidence type="ECO:0000313" key="14">
    <source>
        <dbReference type="EMBL" id="GAA2737647.1"/>
    </source>
</evidence>
<dbReference type="EMBL" id="BAAARN010000003">
    <property type="protein sequence ID" value="GAA2737647.1"/>
    <property type="molecule type" value="Genomic_DNA"/>
</dbReference>
<evidence type="ECO:0000313" key="15">
    <source>
        <dbReference type="Proteomes" id="UP001501326"/>
    </source>
</evidence>
<feature type="domain" description="Histidine kinase" evidence="12">
    <location>
        <begin position="157"/>
        <end position="371"/>
    </location>
</feature>
<evidence type="ECO:0000256" key="4">
    <source>
        <dbReference type="ARBA" id="ARBA00022553"/>
    </source>
</evidence>
<evidence type="ECO:0000256" key="5">
    <source>
        <dbReference type="ARBA" id="ARBA00022679"/>
    </source>
</evidence>
<keyword evidence="9" id="KW-0902">Two-component regulatory system</keyword>
<comment type="catalytic activity">
    <reaction evidence="1">
        <text>ATP + protein L-histidine = ADP + protein N-phospho-L-histidine.</text>
        <dbReference type="EC" id="2.7.13.3"/>
    </reaction>
</comment>
<dbReference type="InterPro" id="IPR003660">
    <property type="entry name" value="HAMP_dom"/>
</dbReference>
<evidence type="ECO:0000256" key="6">
    <source>
        <dbReference type="ARBA" id="ARBA00022692"/>
    </source>
</evidence>
<evidence type="ECO:0000256" key="8">
    <source>
        <dbReference type="ARBA" id="ARBA00022989"/>
    </source>
</evidence>
<evidence type="ECO:0000256" key="7">
    <source>
        <dbReference type="ARBA" id="ARBA00022777"/>
    </source>
</evidence>
<name>A0ABP6H8B4_9MICO</name>
<evidence type="ECO:0000256" key="1">
    <source>
        <dbReference type="ARBA" id="ARBA00000085"/>
    </source>
</evidence>
<feature type="transmembrane region" description="Helical" evidence="11">
    <location>
        <begin position="40"/>
        <end position="62"/>
    </location>
</feature>
<dbReference type="InterPro" id="IPR036890">
    <property type="entry name" value="HATPase_C_sf"/>
</dbReference>
<comment type="subcellular location">
    <subcellularLocation>
        <location evidence="2">Cell membrane</location>
    </subcellularLocation>
</comment>
<dbReference type="InterPro" id="IPR036097">
    <property type="entry name" value="HisK_dim/P_sf"/>
</dbReference>
<keyword evidence="7 14" id="KW-0418">Kinase</keyword>
<keyword evidence="11" id="KW-0472">Membrane</keyword>
<accession>A0ABP6H8B4</accession>
<evidence type="ECO:0000256" key="3">
    <source>
        <dbReference type="ARBA" id="ARBA00012438"/>
    </source>
</evidence>